<evidence type="ECO:0000313" key="1">
    <source>
        <dbReference type="EMBL" id="GAG07568.1"/>
    </source>
</evidence>
<dbReference type="AlphaFoldDB" id="X0V511"/>
<protein>
    <submittedName>
        <fullName evidence="1">Uncharacterized protein</fullName>
    </submittedName>
</protein>
<sequence>METRRKKLVKTIVLLAIVLLPGKFCLGSRGELSAKQANAKLYLSRHIAKVKEQGAERKIDPNSLSQIMLKDPGSYLNKGNAWKNLRDNSSKNFVIWYQDEIKFALASLGGDYFNEGQKRNFL</sequence>
<comment type="caution">
    <text evidence="1">The sequence shown here is derived from an EMBL/GenBank/DDBJ whole genome shotgun (WGS) entry which is preliminary data.</text>
</comment>
<accession>X0V511</accession>
<feature type="non-terminal residue" evidence="1">
    <location>
        <position position="122"/>
    </location>
</feature>
<organism evidence="1">
    <name type="scientific">marine sediment metagenome</name>
    <dbReference type="NCBI Taxonomy" id="412755"/>
    <lineage>
        <taxon>unclassified sequences</taxon>
        <taxon>metagenomes</taxon>
        <taxon>ecological metagenomes</taxon>
    </lineage>
</organism>
<proteinExistence type="predicted"/>
<name>X0V511_9ZZZZ</name>
<dbReference type="EMBL" id="BARS01029704">
    <property type="protein sequence ID" value="GAG07568.1"/>
    <property type="molecule type" value="Genomic_DNA"/>
</dbReference>
<reference evidence="1" key="1">
    <citation type="journal article" date="2014" name="Front. Microbiol.">
        <title>High frequency of phylogenetically diverse reductive dehalogenase-homologous genes in deep subseafloor sedimentary metagenomes.</title>
        <authorList>
            <person name="Kawai M."/>
            <person name="Futagami T."/>
            <person name="Toyoda A."/>
            <person name="Takaki Y."/>
            <person name="Nishi S."/>
            <person name="Hori S."/>
            <person name="Arai W."/>
            <person name="Tsubouchi T."/>
            <person name="Morono Y."/>
            <person name="Uchiyama I."/>
            <person name="Ito T."/>
            <person name="Fujiyama A."/>
            <person name="Inagaki F."/>
            <person name="Takami H."/>
        </authorList>
    </citation>
    <scope>NUCLEOTIDE SEQUENCE</scope>
    <source>
        <strain evidence="1">Expedition CK06-06</strain>
    </source>
</reference>
<gene>
    <name evidence="1" type="ORF">S01H1_46390</name>
</gene>